<gene>
    <name evidence="5" type="ORF">FGG08_003668</name>
</gene>
<organism evidence="5 6">
    <name type="scientific">Glutinoglossum americanum</name>
    <dbReference type="NCBI Taxonomy" id="1670608"/>
    <lineage>
        <taxon>Eukaryota</taxon>
        <taxon>Fungi</taxon>
        <taxon>Dikarya</taxon>
        <taxon>Ascomycota</taxon>
        <taxon>Pezizomycotina</taxon>
        <taxon>Geoglossomycetes</taxon>
        <taxon>Geoglossales</taxon>
        <taxon>Geoglossaceae</taxon>
        <taxon>Glutinoglossum</taxon>
    </lineage>
</organism>
<sequence length="748" mass="83393">MKSSHGDEDAQFAKGMASLELSKRQQEDFGDQGSHKHGRRRSQTHQAESREGWKAGILHRSRSSRVRNPPDAATTANILFTGDFPKNVENDIVSLKRFYTKYRSTVCRKCRAPLGTQVSVARHIKQWSFGKSSNGSMKSVCSTTCSACSALTCLGCGKKPRLGINVKKTEHGILDWCCSEGRLIAIWFMVARYDEIHLQMEFTAARNSRHPNTNQPSRDSKAITKGVGYAENDLSWDETPWEPIYDDVWGLRGGATATKAIDFKQTDSMTDKVLGQILFFVCALLPVLTEAATFDRDPPLTLRTFFQLGLLLDRVAELLRNDSISDLSERSSLYFAVLELVRKLAGHPATSTLVTAERHYKKYTKGLEVISGAEVQTAWVRFTRGKGAGQEPLSISGTSSSLASLLQSLVKQSSIILSNPQEFGGRSGQKTLDLCTEVCVLDATIMSIAPEDKGKNKDNGGGKAGTRPGSDAVADKWTAWHKEHGLEQADEVPGEYFHHLRELRNLRQSPRGRVPRLIKEIAEISTGLPPGIIVRVSTERPDAIKCLIIGPDDTPYAGGLFEFDIFAPANYPNEPPKVHFLTTGGGEVSMNPNLYNNGHVCLSLLGTWEGPPESKWQAQKSTILQVLLSIQSMILVSDPWRNEPLAQTDTSELALKNARDYADERQAYTILFAMIAWLRHRDGEGVWGEAVDVYFRLHAGRILRTVTEWARRNRRLRRFWRDERGDVGGRQCDIVERLEMTLAARGYI</sequence>
<dbReference type="Proteomes" id="UP000698800">
    <property type="component" value="Unassembled WGS sequence"/>
</dbReference>
<keyword evidence="2" id="KW-0833">Ubl conjugation pathway</keyword>
<dbReference type="PANTHER" id="PTHR46116:SF39">
    <property type="entry name" value="BACULOVIRAL IAP REPEAT-CONTAINING PROTEIN 6"/>
    <property type="match status" value="1"/>
</dbReference>
<comment type="caution">
    <text evidence="5">The sequence shown here is derived from an EMBL/GenBank/DDBJ whole genome shotgun (WGS) entry which is preliminary data.</text>
</comment>
<dbReference type="AlphaFoldDB" id="A0A9P8IAK4"/>
<accession>A0A9P8IAK4</accession>
<dbReference type="SUPFAM" id="SSF54495">
    <property type="entry name" value="UBC-like"/>
    <property type="match status" value="1"/>
</dbReference>
<dbReference type="Gene3D" id="3.10.110.10">
    <property type="entry name" value="Ubiquitin Conjugating Enzyme"/>
    <property type="match status" value="1"/>
</dbReference>
<keyword evidence="6" id="KW-1185">Reference proteome</keyword>
<evidence type="ECO:0000259" key="4">
    <source>
        <dbReference type="PROSITE" id="PS50127"/>
    </source>
</evidence>
<feature type="region of interest" description="Disordered" evidence="3">
    <location>
        <begin position="1"/>
        <end position="70"/>
    </location>
</feature>
<evidence type="ECO:0000256" key="3">
    <source>
        <dbReference type="SAM" id="MobiDB-lite"/>
    </source>
</evidence>
<dbReference type="InterPro" id="IPR016135">
    <property type="entry name" value="UBQ-conjugating_enzyme/RWD"/>
</dbReference>
<reference evidence="5" key="1">
    <citation type="submission" date="2021-03" db="EMBL/GenBank/DDBJ databases">
        <title>Comparative genomics and phylogenomic investigation of the class Geoglossomycetes provide insights into ecological specialization and systematics.</title>
        <authorList>
            <person name="Melie T."/>
            <person name="Pirro S."/>
            <person name="Miller A.N."/>
            <person name="Quandt A."/>
        </authorList>
    </citation>
    <scope>NUCLEOTIDE SEQUENCE</scope>
    <source>
        <strain evidence="5">GBOQ0MN5Z8</strain>
    </source>
</reference>
<feature type="compositionally biased region" description="Basic and acidic residues" evidence="3">
    <location>
        <begin position="450"/>
        <end position="460"/>
    </location>
</feature>
<name>A0A9P8IAK4_9PEZI</name>
<dbReference type="InterPro" id="IPR000608">
    <property type="entry name" value="UBC"/>
</dbReference>
<feature type="region of interest" description="Disordered" evidence="3">
    <location>
        <begin position="450"/>
        <end position="471"/>
    </location>
</feature>
<evidence type="ECO:0000313" key="6">
    <source>
        <dbReference type="Proteomes" id="UP000698800"/>
    </source>
</evidence>
<dbReference type="EMBL" id="JAGHQL010000066">
    <property type="protein sequence ID" value="KAH0541863.1"/>
    <property type="molecule type" value="Genomic_DNA"/>
</dbReference>
<dbReference type="PROSITE" id="PS50127">
    <property type="entry name" value="UBC_2"/>
    <property type="match status" value="1"/>
</dbReference>
<dbReference type="GO" id="GO:0016740">
    <property type="term" value="F:transferase activity"/>
    <property type="evidence" value="ECO:0007669"/>
    <property type="project" value="UniProtKB-KW"/>
</dbReference>
<dbReference type="PANTHER" id="PTHR46116">
    <property type="entry name" value="(E3-INDEPENDENT) E2 UBIQUITIN-CONJUGATING ENZYME"/>
    <property type="match status" value="1"/>
</dbReference>
<feature type="domain" description="UBC core" evidence="4">
    <location>
        <begin position="512"/>
        <end position="674"/>
    </location>
</feature>
<evidence type="ECO:0000256" key="2">
    <source>
        <dbReference type="ARBA" id="ARBA00022786"/>
    </source>
</evidence>
<protein>
    <recommendedName>
        <fullName evidence="4">UBC core domain-containing protein</fullName>
    </recommendedName>
</protein>
<dbReference type="Pfam" id="PF00179">
    <property type="entry name" value="UQ_con"/>
    <property type="match status" value="1"/>
</dbReference>
<dbReference type="SMART" id="SM00212">
    <property type="entry name" value="UBCc"/>
    <property type="match status" value="1"/>
</dbReference>
<keyword evidence="1" id="KW-0808">Transferase</keyword>
<evidence type="ECO:0000313" key="5">
    <source>
        <dbReference type="EMBL" id="KAH0541863.1"/>
    </source>
</evidence>
<dbReference type="OrthoDB" id="47801at2759"/>
<proteinExistence type="predicted"/>
<evidence type="ECO:0000256" key="1">
    <source>
        <dbReference type="ARBA" id="ARBA00022679"/>
    </source>
</evidence>